<dbReference type="EMBL" id="CP020569">
    <property type="protein sequence ID" value="ARF53087.1"/>
    <property type="molecule type" value="Genomic_DNA"/>
</dbReference>
<proteinExistence type="predicted"/>
<keyword evidence="3" id="KW-1185">Reference proteome</keyword>
<accession>A0A1V0TJG9</accession>
<dbReference type="KEGG" id="sgv:B1H19_01830"/>
<sequence>MAAGAAFIAAAPSASAAAPSGQTLDKVLADSGKTTTFARDTAWTFSQLKGDHHLAADKDGGVSIEDGKGEKLLTMSPKPIKDMEGHLHKVTWTVKGNTLHQHVDTPNATLEGVVAPTVTAYGFWDWAKCVGKKSLDTAELGGVAGCVADLETGCAPGAAVGGFGGAVAGVVQGAHKC</sequence>
<dbReference type="Proteomes" id="UP000192726">
    <property type="component" value="Chromosome"/>
</dbReference>
<evidence type="ECO:0000313" key="3">
    <source>
        <dbReference type="Proteomes" id="UP000192726"/>
    </source>
</evidence>
<reference evidence="2 3" key="1">
    <citation type="submission" date="2017-04" db="EMBL/GenBank/DDBJ databases">
        <title>Complete Genome Sequence of Streptomyces gilvosporeus F607, a Capable Producer of Natamycin.</title>
        <authorList>
            <person name="Zong G."/>
            <person name="Zhong C."/>
            <person name="Fu J."/>
            <person name="Qin R."/>
            <person name="Cao G."/>
        </authorList>
    </citation>
    <scope>NUCLEOTIDE SEQUENCE [LARGE SCALE GENOMIC DNA]</scope>
    <source>
        <strain evidence="2 3">F607</strain>
    </source>
</reference>
<evidence type="ECO:0000256" key="1">
    <source>
        <dbReference type="SAM" id="SignalP"/>
    </source>
</evidence>
<name>A0A1V0TJG9_9ACTN</name>
<dbReference type="AlphaFoldDB" id="A0A1V0TJG9"/>
<protein>
    <submittedName>
        <fullName evidence="2">Uncharacterized protein</fullName>
    </submittedName>
</protein>
<feature type="signal peptide" evidence="1">
    <location>
        <begin position="1"/>
        <end position="16"/>
    </location>
</feature>
<feature type="chain" id="PRO_5038719639" evidence="1">
    <location>
        <begin position="17"/>
        <end position="177"/>
    </location>
</feature>
<keyword evidence="1" id="KW-0732">Signal</keyword>
<gene>
    <name evidence="2" type="ORF">B1H19_01830</name>
</gene>
<organism evidence="2 3">
    <name type="scientific">Streptomyces gilvosporeus</name>
    <dbReference type="NCBI Taxonomy" id="553510"/>
    <lineage>
        <taxon>Bacteria</taxon>
        <taxon>Bacillati</taxon>
        <taxon>Actinomycetota</taxon>
        <taxon>Actinomycetes</taxon>
        <taxon>Kitasatosporales</taxon>
        <taxon>Streptomycetaceae</taxon>
        <taxon>Streptomyces</taxon>
    </lineage>
</organism>
<evidence type="ECO:0000313" key="2">
    <source>
        <dbReference type="EMBL" id="ARF53087.1"/>
    </source>
</evidence>